<keyword evidence="10" id="KW-1185">Reference proteome</keyword>
<proteinExistence type="inferred from homology"/>
<dbReference type="SUPFAM" id="SSF103473">
    <property type="entry name" value="MFS general substrate transporter"/>
    <property type="match status" value="1"/>
</dbReference>
<evidence type="ECO:0000256" key="5">
    <source>
        <dbReference type="ARBA" id="ARBA00023136"/>
    </source>
</evidence>
<evidence type="ECO:0000256" key="7">
    <source>
        <dbReference type="SAM" id="Phobius"/>
    </source>
</evidence>
<dbReference type="InterPro" id="IPR036259">
    <property type="entry name" value="MFS_trans_sf"/>
</dbReference>
<feature type="transmembrane region" description="Helical" evidence="7">
    <location>
        <begin position="189"/>
        <end position="209"/>
    </location>
</feature>
<dbReference type="InterPro" id="IPR020846">
    <property type="entry name" value="MFS_dom"/>
</dbReference>
<dbReference type="Proteomes" id="UP000198287">
    <property type="component" value="Unassembled WGS sequence"/>
</dbReference>
<dbReference type="PANTHER" id="PTHR23505">
    <property type="entry name" value="SPINSTER"/>
    <property type="match status" value="1"/>
</dbReference>
<comment type="similarity">
    <text evidence="6">Belongs to the major facilitator superfamily. Spinster (TC 2.A.1.49) family.</text>
</comment>
<evidence type="ECO:0000313" key="10">
    <source>
        <dbReference type="Proteomes" id="UP000198287"/>
    </source>
</evidence>
<accession>A0A226ERH1</accession>
<feature type="transmembrane region" description="Helical" evidence="7">
    <location>
        <begin position="403"/>
        <end position="423"/>
    </location>
</feature>
<keyword evidence="5 7" id="KW-0472">Membrane</keyword>
<keyword evidence="4 7" id="KW-1133">Transmembrane helix</keyword>
<feature type="transmembrane region" description="Helical" evidence="7">
    <location>
        <begin position="20"/>
        <end position="39"/>
    </location>
</feature>
<keyword evidence="3 7" id="KW-0812">Transmembrane</keyword>
<evidence type="ECO:0000256" key="2">
    <source>
        <dbReference type="ARBA" id="ARBA00022448"/>
    </source>
</evidence>
<evidence type="ECO:0000313" key="9">
    <source>
        <dbReference type="EMBL" id="OXA59747.1"/>
    </source>
</evidence>
<evidence type="ECO:0000259" key="8">
    <source>
        <dbReference type="PROSITE" id="PS50850"/>
    </source>
</evidence>
<keyword evidence="2" id="KW-0813">Transport</keyword>
<dbReference type="CDD" id="cd17328">
    <property type="entry name" value="MFS_spinster_like"/>
    <property type="match status" value="1"/>
</dbReference>
<feature type="transmembrane region" description="Helical" evidence="7">
    <location>
        <begin position="463"/>
        <end position="483"/>
    </location>
</feature>
<evidence type="ECO:0000256" key="6">
    <source>
        <dbReference type="ARBA" id="ARBA00024338"/>
    </source>
</evidence>
<dbReference type="AlphaFoldDB" id="A0A226ERH1"/>
<dbReference type="PANTHER" id="PTHR23505:SF96">
    <property type="entry name" value="LP14756P"/>
    <property type="match status" value="1"/>
</dbReference>
<reference evidence="9 10" key="1">
    <citation type="submission" date="2015-12" db="EMBL/GenBank/DDBJ databases">
        <title>The genome of Folsomia candida.</title>
        <authorList>
            <person name="Faddeeva A."/>
            <person name="Derks M.F."/>
            <person name="Anvar Y."/>
            <person name="Smit S."/>
            <person name="Van Straalen N."/>
            <person name="Roelofs D."/>
        </authorList>
    </citation>
    <scope>NUCLEOTIDE SEQUENCE [LARGE SCALE GENOMIC DNA]</scope>
    <source>
        <strain evidence="9 10">VU population</strain>
        <tissue evidence="9">Whole body</tissue>
    </source>
</reference>
<dbReference type="PROSITE" id="PS50850">
    <property type="entry name" value="MFS"/>
    <property type="match status" value="1"/>
</dbReference>
<evidence type="ECO:0000256" key="1">
    <source>
        <dbReference type="ARBA" id="ARBA00004141"/>
    </source>
</evidence>
<organism evidence="9 10">
    <name type="scientific">Folsomia candida</name>
    <name type="common">Springtail</name>
    <dbReference type="NCBI Taxonomy" id="158441"/>
    <lineage>
        <taxon>Eukaryota</taxon>
        <taxon>Metazoa</taxon>
        <taxon>Ecdysozoa</taxon>
        <taxon>Arthropoda</taxon>
        <taxon>Hexapoda</taxon>
        <taxon>Collembola</taxon>
        <taxon>Entomobryomorpha</taxon>
        <taxon>Isotomoidea</taxon>
        <taxon>Isotomidae</taxon>
        <taxon>Proisotominae</taxon>
        <taxon>Folsomia</taxon>
    </lineage>
</organism>
<sequence>MPISSRLSSEPLNVFTSKNWLLFLVAAIHLSAALSHFLLSVVSKYVSRDIHYGDQACVPATDSNATLAMCSVAKSNETCQSISSSEGNTCIWDYTGLGLDYQLLAGPSFMAVFTTTSILWGLAADRFNRINLLVWCSSVFSLATILTAFATKFWHLVILRMILAAGVAGIGPICPGIIFDAFPEKHRALAMGFFHWGIYLGGGLSNAIGKTVTDLHIFVQGWRGTFLSAGIPGIILGLLVFLTGKDPPRIHKGHEQDFHSHMHHGHATSGCPPPKTNNRTLNNMHVQEEDDEDQEDVIEYETCEAQVLIEQHHVKYQTANAIPFSLWKCCLEPPVLMLGIGACIRQAAGYTWGYNSALYYQTYYPNFDASWWLTWITIFGGSIGVIFGGFVSDILVSRLGLSARALVLAVSQVVAFPFALATLCYDPPISFFALLIGYFFAEMWYGVVFAILVELLPHEIRSLGMAVALFAINNFGGNVPVIISPLSNALSYRTALIYLYPGSLLLSSFLFFMGYLSISK</sequence>
<dbReference type="EMBL" id="LNIX01000002">
    <property type="protein sequence ID" value="OXA59747.1"/>
    <property type="molecule type" value="Genomic_DNA"/>
</dbReference>
<protein>
    <submittedName>
        <fullName evidence="9">Protein spinster 2</fullName>
    </submittedName>
</protein>
<feature type="transmembrane region" description="Helical" evidence="7">
    <location>
        <begin position="157"/>
        <end position="182"/>
    </location>
</feature>
<feature type="transmembrane region" description="Helical" evidence="7">
    <location>
        <begin position="221"/>
        <end position="242"/>
    </location>
</feature>
<gene>
    <name evidence="9" type="ORF">Fcan01_05469</name>
</gene>
<dbReference type="OrthoDB" id="3639251at2759"/>
<comment type="caution">
    <text evidence="9">The sequence shown here is derived from an EMBL/GenBank/DDBJ whole genome shotgun (WGS) entry which is preliminary data.</text>
</comment>
<name>A0A226ERH1_FOLCA</name>
<dbReference type="GO" id="GO:0022857">
    <property type="term" value="F:transmembrane transporter activity"/>
    <property type="evidence" value="ECO:0007669"/>
    <property type="project" value="InterPro"/>
</dbReference>
<evidence type="ECO:0000256" key="3">
    <source>
        <dbReference type="ARBA" id="ARBA00022692"/>
    </source>
</evidence>
<evidence type="ECO:0000256" key="4">
    <source>
        <dbReference type="ARBA" id="ARBA00022989"/>
    </source>
</evidence>
<feature type="transmembrane region" description="Helical" evidence="7">
    <location>
        <begin position="495"/>
        <end position="518"/>
    </location>
</feature>
<feature type="transmembrane region" description="Helical" evidence="7">
    <location>
        <begin position="429"/>
        <end position="456"/>
    </location>
</feature>
<dbReference type="InterPro" id="IPR011701">
    <property type="entry name" value="MFS"/>
</dbReference>
<feature type="transmembrane region" description="Helical" evidence="7">
    <location>
        <begin position="101"/>
        <end position="123"/>
    </location>
</feature>
<feature type="transmembrane region" description="Helical" evidence="7">
    <location>
        <begin position="372"/>
        <end position="391"/>
    </location>
</feature>
<dbReference type="InterPro" id="IPR044770">
    <property type="entry name" value="MFS_spinster-like"/>
</dbReference>
<comment type="subcellular location">
    <subcellularLocation>
        <location evidence="1">Membrane</location>
        <topology evidence="1">Multi-pass membrane protein</topology>
    </subcellularLocation>
</comment>
<dbReference type="OMA" id="IADCYPL"/>
<dbReference type="Pfam" id="PF07690">
    <property type="entry name" value="MFS_1"/>
    <property type="match status" value="1"/>
</dbReference>
<feature type="domain" description="Major facilitator superfamily (MFS) profile" evidence="8">
    <location>
        <begin position="24"/>
        <end position="520"/>
    </location>
</feature>
<dbReference type="GO" id="GO:0016020">
    <property type="term" value="C:membrane"/>
    <property type="evidence" value="ECO:0007669"/>
    <property type="project" value="UniProtKB-SubCell"/>
</dbReference>
<feature type="transmembrane region" description="Helical" evidence="7">
    <location>
        <begin position="130"/>
        <end position="151"/>
    </location>
</feature>
<dbReference type="Gene3D" id="1.20.1250.20">
    <property type="entry name" value="MFS general substrate transporter like domains"/>
    <property type="match status" value="1"/>
</dbReference>